<dbReference type="InterPro" id="IPR015892">
    <property type="entry name" value="Carbonic_anhydrase_CS"/>
</dbReference>
<dbReference type="STRING" id="1217970.SAMN05444002_3982"/>
<accession>A0A1N6IJV9</accession>
<dbReference type="RefSeq" id="WP_074258122.1">
    <property type="nucleotide sequence ID" value="NZ_FSRL01000002.1"/>
</dbReference>
<keyword evidence="10" id="KW-1185">Reference proteome</keyword>
<dbReference type="InterPro" id="IPR045066">
    <property type="entry name" value="Beta_CA_cladeB"/>
</dbReference>
<dbReference type="SUPFAM" id="SSF53056">
    <property type="entry name" value="beta-carbonic anhydrase, cab"/>
    <property type="match status" value="1"/>
</dbReference>
<sequence length="217" mass="24215">MERLVKPLPAYLVGRYQGWKATSYEENKSWYRRLADEGQRPPMMVIACCDSRVNVNEMFGAQTGDIFLHRNIANLVPPYEPDGDPHGTSAAIEYAVTVLKVAHLIVVGHSNCGGVAGCLDMCAGKMPELEEKSSFIGRWLDILRPGYERVKDMTDPDEQKRALEREAVVESLSNLIGFPFVQSAIEAEELSLHGLWFDIREGALEGYNPQAKGFEPV</sequence>
<comment type="similarity">
    <text evidence="1 8">Belongs to the beta-class carbonic anhydrase family.</text>
</comment>
<feature type="binding site" evidence="7">
    <location>
        <position position="109"/>
    </location>
    <ligand>
        <name>Zn(2+)</name>
        <dbReference type="ChEBI" id="CHEBI:29105"/>
    </ligand>
</feature>
<keyword evidence="4 7" id="KW-0862">Zinc</keyword>
<feature type="binding site" evidence="7">
    <location>
        <position position="112"/>
    </location>
    <ligand>
        <name>Zn(2+)</name>
        <dbReference type="ChEBI" id="CHEBI:29105"/>
    </ligand>
</feature>
<comment type="cofactor">
    <cofactor evidence="7">
        <name>Zn(2+)</name>
        <dbReference type="ChEBI" id="CHEBI:29105"/>
    </cofactor>
    <text evidence="7">Binds 1 zinc ion per subunit.</text>
</comment>
<reference evidence="10" key="1">
    <citation type="submission" date="2016-11" db="EMBL/GenBank/DDBJ databases">
        <authorList>
            <person name="Varghese N."/>
            <person name="Submissions S."/>
        </authorList>
    </citation>
    <scope>NUCLEOTIDE SEQUENCE [LARGE SCALE GENOMIC DNA]</scope>
    <source>
        <strain evidence="10">DSM 29440</strain>
    </source>
</reference>
<feature type="binding site" evidence="7">
    <location>
        <position position="50"/>
    </location>
    <ligand>
        <name>Zn(2+)</name>
        <dbReference type="ChEBI" id="CHEBI:29105"/>
    </ligand>
</feature>
<dbReference type="EMBL" id="FSRL01000002">
    <property type="protein sequence ID" value="SIO32269.1"/>
    <property type="molecule type" value="Genomic_DNA"/>
</dbReference>
<dbReference type="CDD" id="cd00884">
    <property type="entry name" value="beta_CA_cladeB"/>
    <property type="match status" value="1"/>
</dbReference>
<evidence type="ECO:0000256" key="3">
    <source>
        <dbReference type="ARBA" id="ARBA00022723"/>
    </source>
</evidence>
<dbReference type="SMART" id="SM00947">
    <property type="entry name" value="Pro_CA"/>
    <property type="match status" value="1"/>
</dbReference>
<organism evidence="9 10">
    <name type="scientific">Vannielia litorea</name>
    <dbReference type="NCBI Taxonomy" id="1217970"/>
    <lineage>
        <taxon>Bacteria</taxon>
        <taxon>Pseudomonadati</taxon>
        <taxon>Pseudomonadota</taxon>
        <taxon>Alphaproteobacteria</taxon>
        <taxon>Rhodobacterales</taxon>
        <taxon>Paracoccaceae</taxon>
        <taxon>Vannielia</taxon>
    </lineage>
</organism>
<dbReference type="AlphaFoldDB" id="A0A1N6IJV9"/>
<dbReference type="Pfam" id="PF00484">
    <property type="entry name" value="Pro_CA"/>
    <property type="match status" value="1"/>
</dbReference>
<keyword evidence="5 8" id="KW-0456">Lyase</keyword>
<evidence type="ECO:0000256" key="1">
    <source>
        <dbReference type="ARBA" id="ARBA00006217"/>
    </source>
</evidence>
<evidence type="ECO:0000256" key="4">
    <source>
        <dbReference type="ARBA" id="ARBA00022833"/>
    </source>
</evidence>
<dbReference type="GO" id="GO:0008270">
    <property type="term" value="F:zinc ion binding"/>
    <property type="evidence" value="ECO:0007669"/>
    <property type="project" value="UniProtKB-UniRule"/>
</dbReference>
<dbReference type="InterPro" id="IPR036874">
    <property type="entry name" value="Carbonic_anhydrase_sf"/>
</dbReference>
<dbReference type="EC" id="4.2.1.1" evidence="2 8"/>
<keyword evidence="3 7" id="KW-0479">Metal-binding</keyword>
<comment type="catalytic activity">
    <reaction evidence="6 8">
        <text>hydrogencarbonate + H(+) = CO2 + H2O</text>
        <dbReference type="Rhea" id="RHEA:10748"/>
        <dbReference type="ChEBI" id="CHEBI:15377"/>
        <dbReference type="ChEBI" id="CHEBI:15378"/>
        <dbReference type="ChEBI" id="CHEBI:16526"/>
        <dbReference type="ChEBI" id="CHEBI:17544"/>
        <dbReference type="EC" id="4.2.1.1"/>
    </reaction>
</comment>
<evidence type="ECO:0000256" key="2">
    <source>
        <dbReference type="ARBA" id="ARBA00012925"/>
    </source>
</evidence>
<protein>
    <recommendedName>
        <fullName evidence="2 8">Carbonic anhydrase</fullName>
        <ecNumber evidence="2 8">4.2.1.1</ecNumber>
    </recommendedName>
    <alternativeName>
        <fullName evidence="8">Carbonate dehydratase</fullName>
    </alternativeName>
</protein>
<feature type="binding site" evidence="7">
    <location>
        <position position="48"/>
    </location>
    <ligand>
        <name>Zn(2+)</name>
        <dbReference type="ChEBI" id="CHEBI:29105"/>
    </ligand>
</feature>
<name>A0A1N6IJV9_9RHOB</name>
<proteinExistence type="inferred from homology"/>
<evidence type="ECO:0000256" key="5">
    <source>
        <dbReference type="ARBA" id="ARBA00023239"/>
    </source>
</evidence>
<dbReference type="OrthoDB" id="9797527at2"/>
<dbReference type="Gene3D" id="3.40.1050.10">
    <property type="entry name" value="Carbonic anhydrase"/>
    <property type="match status" value="1"/>
</dbReference>
<evidence type="ECO:0000313" key="9">
    <source>
        <dbReference type="EMBL" id="SIO32269.1"/>
    </source>
</evidence>
<dbReference type="PANTHER" id="PTHR11002:SF76">
    <property type="entry name" value="CARBONIC ANHYDRASE"/>
    <property type="match status" value="1"/>
</dbReference>
<evidence type="ECO:0000256" key="8">
    <source>
        <dbReference type="RuleBase" id="RU003956"/>
    </source>
</evidence>
<dbReference type="InterPro" id="IPR001765">
    <property type="entry name" value="Carbonic_anhydrase"/>
</dbReference>
<dbReference type="PANTHER" id="PTHR11002">
    <property type="entry name" value="CARBONIC ANHYDRASE"/>
    <property type="match status" value="1"/>
</dbReference>
<evidence type="ECO:0000256" key="6">
    <source>
        <dbReference type="ARBA" id="ARBA00048348"/>
    </source>
</evidence>
<dbReference type="GO" id="GO:0015976">
    <property type="term" value="P:carbon utilization"/>
    <property type="evidence" value="ECO:0007669"/>
    <property type="project" value="InterPro"/>
</dbReference>
<evidence type="ECO:0000256" key="7">
    <source>
        <dbReference type="PIRSR" id="PIRSR601765-1"/>
    </source>
</evidence>
<evidence type="ECO:0000313" key="10">
    <source>
        <dbReference type="Proteomes" id="UP000184932"/>
    </source>
</evidence>
<dbReference type="GO" id="GO:0004089">
    <property type="term" value="F:carbonate dehydratase activity"/>
    <property type="evidence" value="ECO:0007669"/>
    <property type="project" value="UniProtKB-UniRule"/>
</dbReference>
<dbReference type="Proteomes" id="UP000184932">
    <property type="component" value="Unassembled WGS sequence"/>
</dbReference>
<gene>
    <name evidence="9" type="ORF">SAMN05444002_3982</name>
</gene>
<comment type="function">
    <text evidence="8">Reversible hydration of carbon dioxide.</text>
</comment>
<dbReference type="PROSITE" id="PS00705">
    <property type="entry name" value="PROK_CO2_ANHYDRASE_2"/>
    <property type="match status" value="1"/>
</dbReference>